<evidence type="ECO:0000313" key="1">
    <source>
        <dbReference type="EMBL" id="KAI7988402.1"/>
    </source>
</evidence>
<evidence type="ECO:0000313" key="2">
    <source>
        <dbReference type="Proteomes" id="UP001060215"/>
    </source>
</evidence>
<dbReference type="Proteomes" id="UP001060215">
    <property type="component" value="Chromosome 14"/>
</dbReference>
<reference evidence="1 2" key="1">
    <citation type="journal article" date="2022" name="Plant J.">
        <title>Chromosome-level genome of Camellia lanceoleosa provides a valuable resource for understanding genome evolution and self-incompatibility.</title>
        <authorList>
            <person name="Gong W."/>
            <person name="Xiao S."/>
            <person name="Wang L."/>
            <person name="Liao Z."/>
            <person name="Chang Y."/>
            <person name="Mo W."/>
            <person name="Hu G."/>
            <person name="Li W."/>
            <person name="Zhao G."/>
            <person name="Zhu H."/>
            <person name="Hu X."/>
            <person name="Ji K."/>
            <person name="Xiang X."/>
            <person name="Song Q."/>
            <person name="Yuan D."/>
            <person name="Jin S."/>
            <person name="Zhang L."/>
        </authorList>
    </citation>
    <scope>NUCLEOTIDE SEQUENCE [LARGE SCALE GENOMIC DNA]</scope>
    <source>
        <strain evidence="1">SQ_2022a</strain>
    </source>
</reference>
<keyword evidence="2" id="KW-1185">Reference proteome</keyword>
<name>A0ACC0FJU8_9ERIC</name>
<organism evidence="1 2">
    <name type="scientific">Camellia lanceoleosa</name>
    <dbReference type="NCBI Taxonomy" id="1840588"/>
    <lineage>
        <taxon>Eukaryota</taxon>
        <taxon>Viridiplantae</taxon>
        <taxon>Streptophyta</taxon>
        <taxon>Embryophyta</taxon>
        <taxon>Tracheophyta</taxon>
        <taxon>Spermatophyta</taxon>
        <taxon>Magnoliopsida</taxon>
        <taxon>eudicotyledons</taxon>
        <taxon>Gunneridae</taxon>
        <taxon>Pentapetalae</taxon>
        <taxon>asterids</taxon>
        <taxon>Ericales</taxon>
        <taxon>Theaceae</taxon>
        <taxon>Camellia</taxon>
    </lineage>
</organism>
<comment type="caution">
    <text evidence="1">The sequence shown here is derived from an EMBL/GenBank/DDBJ whole genome shotgun (WGS) entry which is preliminary data.</text>
</comment>
<sequence>MVEGYYLKERGLRAKIMGCSNGFISGFICYLGWAMLWLAQQFLSGILGPCLI</sequence>
<proteinExistence type="predicted"/>
<accession>A0ACC0FJU8</accession>
<dbReference type="EMBL" id="CM045771">
    <property type="protein sequence ID" value="KAI7988402.1"/>
    <property type="molecule type" value="Genomic_DNA"/>
</dbReference>
<protein>
    <submittedName>
        <fullName evidence="1">Uncharacterized protein</fullName>
    </submittedName>
</protein>
<gene>
    <name evidence="1" type="ORF">LOK49_LG13G01882</name>
</gene>